<gene>
    <name evidence="1" type="ORF">B5J94_06800</name>
</gene>
<dbReference type="RefSeq" id="WP_062498421.1">
    <property type="nucleotide sequence ID" value="NZ_MXAN01000046.1"/>
</dbReference>
<evidence type="ECO:0000313" key="1">
    <source>
        <dbReference type="EMBL" id="OPH36748.1"/>
    </source>
</evidence>
<comment type="caution">
    <text evidence="1">The sequence shown here is derived from an EMBL/GenBank/DDBJ whole genome shotgun (WGS) entry which is preliminary data.</text>
</comment>
<evidence type="ECO:0000313" key="2">
    <source>
        <dbReference type="Proteomes" id="UP000191025"/>
    </source>
</evidence>
<protein>
    <recommendedName>
        <fullName evidence="3">Rad52/22 family double-strand break repair protein</fullName>
    </recommendedName>
</protein>
<accession>A0A1V4GWH4</accession>
<dbReference type="Proteomes" id="UP000191025">
    <property type="component" value="Unassembled WGS sequence"/>
</dbReference>
<name>A0A1V4GWH4_MORLA</name>
<dbReference type="AlphaFoldDB" id="A0A1V4GWH4"/>
<reference evidence="2" key="1">
    <citation type="submission" date="2017-03" db="EMBL/GenBank/DDBJ databases">
        <title>Draft genome sequence of Moraxella equi CCUG 4950T type strain.</title>
        <authorList>
            <person name="Salva-Serra F."/>
            <person name="Engstrom-Jakobsson H."/>
            <person name="Thorell K."/>
            <person name="Jaen-Luchoro D."/>
            <person name="Gonzales-Siles L."/>
            <person name="Karlsson R."/>
            <person name="Yazdan S."/>
            <person name="Boulund F."/>
            <person name="Johnning A."/>
            <person name="Engstrand L."/>
            <person name="Kristiansson E."/>
            <person name="Moore E."/>
        </authorList>
    </citation>
    <scope>NUCLEOTIDE SEQUENCE [LARGE SCALE GENOMIC DNA]</scope>
    <source>
        <strain evidence="2">CCUG 4441</strain>
    </source>
</reference>
<sequence>MDNLSIWNKVKQVPPQFLKPIGFGKLKGKSDINPQWRLMAMTQAFGAVGHGWNYRIVRTWSEPHPNGSVMCFAEVAVQTKLDGEWGKEFSGIGGSEIIESNKNGLQSNDDGYKMAVTDALSVAFKAVGVAGDIYLGNFDGSKYVSDLSQAFDEPISQDDYDSLMEKINSLSEQGRNTVANALNQRKLKLLDLPKSQLSEFWGFLNSVGA</sequence>
<dbReference type="EMBL" id="MXAN01000046">
    <property type="protein sequence ID" value="OPH36748.1"/>
    <property type="molecule type" value="Genomic_DNA"/>
</dbReference>
<evidence type="ECO:0008006" key="3">
    <source>
        <dbReference type="Google" id="ProtNLM"/>
    </source>
</evidence>
<organism evidence="1 2">
    <name type="scientific">Moraxella lacunata</name>
    <dbReference type="NCBI Taxonomy" id="477"/>
    <lineage>
        <taxon>Bacteria</taxon>
        <taxon>Pseudomonadati</taxon>
        <taxon>Pseudomonadota</taxon>
        <taxon>Gammaproteobacteria</taxon>
        <taxon>Moraxellales</taxon>
        <taxon>Moraxellaceae</taxon>
        <taxon>Moraxella</taxon>
    </lineage>
</organism>
<proteinExistence type="predicted"/>